<dbReference type="EMBL" id="JAKGCU010000061">
    <property type="protein sequence ID" value="MCF3941526.1"/>
    <property type="molecule type" value="Genomic_DNA"/>
</dbReference>
<reference evidence="1" key="1">
    <citation type="submission" date="2022-01" db="EMBL/GenBank/DDBJ databases">
        <title>Gordonia xiamenensis sp. nov., isolated from surface seawater in Xiamen.</title>
        <authorList>
            <person name="He Y.F."/>
        </authorList>
    </citation>
    <scope>NUCLEOTIDE SEQUENCE</scope>
    <source>
        <strain evidence="1">GW1C4-4</strain>
    </source>
</reference>
<dbReference type="Proteomes" id="UP001108089">
    <property type="component" value="Unassembled WGS sequence"/>
</dbReference>
<evidence type="ECO:0000313" key="2">
    <source>
        <dbReference type="Proteomes" id="UP001108089"/>
    </source>
</evidence>
<accession>A0ABS9DQQ8</accession>
<name>A0ABS9DQQ8_9ACTN</name>
<organism evidence="1 2">
    <name type="scientific">Gordonia tangerina</name>
    <dbReference type="NCBI Taxonomy" id="2911060"/>
    <lineage>
        <taxon>Bacteria</taxon>
        <taxon>Bacillati</taxon>
        <taxon>Actinomycetota</taxon>
        <taxon>Actinomycetes</taxon>
        <taxon>Mycobacteriales</taxon>
        <taxon>Gordoniaceae</taxon>
        <taxon>Gordonia</taxon>
    </lineage>
</organism>
<proteinExistence type="predicted"/>
<protein>
    <submittedName>
        <fullName evidence="1">Uncharacterized protein</fullName>
    </submittedName>
</protein>
<evidence type="ECO:0000313" key="1">
    <source>
        <dbReference type="EMBL" id="MCF3941526.1"/>
    </source>
</evidence>
<comment type="caution">
    <text evidence="1">The sequence shown here is derived from an EMBL/GenBank/DDBJ whole genome shotgun (WGS) entry which is preliminary data.</text>
</comment>
<keyword evidence="2" id="KW-1185">Reference proteome</keyword>
<gene>
    <name evidence="1" type="ORF">L1892_24540</name>
</gene>
<sequence>MRYIPSTTATSAATGSVANILWIAADLTVTNPEIADPIREAAAQLIVGGSTTARHGQAAVELAAIVAASRHPDLAATADEADWATWQRQLTEPWPILADAAATAARIGRYEAHITPGRWTA</sequence>
<dbReference type="RefSeq" id="WP_235726356.1">
    <property type="nucleotide sequence ID" value="NZ_JAKGCU010000061.1"/>
</dbReference>